<reference evidence="1 2" key="1">
    <citation type="submission" date="2015-03" db="EMBL/GenBank/DDBJ databases">
        <title>Draft genome of the nematode, Opisthorchis viverrini.</title>
        <authorList>
            <person name="Mitreva M."/>
        </authorList>
    </citation>
    <scope>NUCLEOTIDE SEQUENCE [LARGE SCALE GENOMIC DNA]</scope>
    <source>
        <strain evidence="1">Khon Kaen</strain>
    </source>
</reference>
<dbReference type="Proteomes" id="UP000243686">
    <property type="component" value="Unassembled WGS sequence"/>
</dbReference>
<keyword evidence="2" id="KW-1185">Reference proteome</keyword>
<feature type="non-terminal residue" evidence="1">
    <location>
        <position position="454"/>
    </location>
</feature>
<sequence>MAPRFWRNGLFMECELKNFINGIGDFVVYVNVKKLMARYRDINAHGLSWLTTRRLNNDSGSCMTATGIINNIAIFRVTDFSSRDYSSNSRGEPDLNVALFSWVLEWNKQPRSLMYDLGFFRIMDYWSTYTNILLRRGTVPPKRICSLVEFLRVAKPRWTYFVQIFLPLLYRRGFCIDGKITYMLQQVVYTKHSLEQISGRGFAYFTVVNCKLYFKHPAVLNKQLIATYELTLDKTADRFKVHHLLEQLNEGRSRCRYNDMNGSEKPGIYTKYEKLFQQTILEEYQQIEFKYDLTPTQACLRLVSEAPPHWANGLLQECELKNFVNGIADFVLYVNVAKLRAQYGDADENAFSWLTTRALNNDTGVCTTATDLSSREYDANINGKVFERRFLYFTVKGCLFLHEQPSQISKELLATYELILDKKAGRVEVHRLLELFNGGKPGCTYNAFPFAYFG</sequence>
<dbReference type="AlphaFoldDB" id="A0A1S8X7I3"/>
<dbReference type="EMBL" id="KV891713">
    <property type="protein sequence ID" value="OON22661.1"/>
    <property type="molecule type" value="Genomic_DNA"/>
</dbReference>
<organism evidence="1 2">
    <name type="scientific">Opisthorchis viverrini</name>
    <name type="common">Southeast Asian liver fluke</name>
    <dbReference type="NCBI Taxonomy" id="6198"/>
    <lineage>
        <taxon>Eukaryota</taxon>
        <taxon>Metazoa</taxon>
        <taxon>Spiralia</taxon>
        <taxon>Lophotrochozoa</taxon>
        <taxon>Platyhelminthes</taxon>
        <taxon>Trematoda</taxon>
        <taxon>Digenea</taxon>
        <taxon>Opisthorchiida</taxon>
        <taxon>Opisthorchiata</taxon>
        <taxon>Opisthorchiidae</taxon>
        <taxon>Opisthorchis</taxon>
    </lineage>
</organism>
<evidence type="ECO:0000313" key="2">
    <source>
        <dbReference type="Proteomes" id="UP000243686"/>
    </source>
</evidence>
<name>A0A1S8X7I3_OPIVI</name>
<gene>
    <name evidence="1" type="ORF">X801_01432</name>
</gene>
<protein>
    <submittedName>
        <fullName evidence="1">Uncharacterized protein</fullName>
    </submittedName>
</protein>
<accession>A0A1S8X7I3</accession>
<proteinExistence type="predicted"/>
<evidence type="ECO:0000313" key="1">
    <source>
        <dbReference type="EMBL" id="OON22661.1"/>
    </source>
</evidence>